<evidence type="ECO:0000313" key="1">
    <source>
        <dbReference type="EMBL" id="MFC5913761.1"/>
    </source>
</evidence>
<organism evidence="1 2">
    <name type="scientific">Streptomyces pulveraceus</name>
    <dbReference type="NCBI Taxonomy" id="68258"/>
    <lineage>
        <taxon>Bacteria</taxon>
        <taxon>Bacillati</taxon>
        <taxon>Actinomycetota</taxon>
        <taxon>Actinomycetes</taxon>
        <taxon>Kitasatosporales</taxon>
        <taxon>Streptomycetaceae</taxon>
        <taxon>Streptomyces</taxon>
    </lineage>
</organism>
<protein>
    <recommendedName>
        <fullName evidence="3">AraC family transcriptional regulator</fullName>
    </recommendedName>
</protein>
<name>A0ABW1GKB2_9ACTN</name>
<dbReference type="RefSeq" id="WP_344514052.1">
    <property type="nucleotide sequence ID" value="NZ_BAAATU010000028.1"/>
</dbReference>
<keyword evidence="2" id="KW-1185">Reference proteome</keyword>
<evidence type="ECO:0000313" key="2">
    <source>
        <dbReference type="Proteomes" id="UP001596200"/>
    </source>
</evidence>
<comment type="caution">
    <text evidence="1">The sequence shown here is derived from an EMBL/GenBank/DDBJ whole genome shotgun (WGS) entry which is preliminary data.</text>
</comment>
<accession>A0ABW1GKB2</accession>
<reference evidence="2" key="1">
    <citation type="journal article" date="2019" name="Int. J. Syst. Evol. Microbiol.">
        <title>The Global Catalogue of Microorganisms (GCM) 10K type strain sequencing project: providing services to taxonomists for standard genome sequencing and annotation.</title>
        <authorList>
            <consortium name="The Broad Institute Genomics Platform"/>
            <consortium name="The Broad Institute Genome Sequencing Center for Infectious Disease"/>
            <person name="Wu L."/>
            <person name="Ma J."/>
        </authorList>
    </citation>
    <scope>NUCLEOTIDE SEQUENCE [LARGE SCALE GENOMIC DNA]</scope>
    <source>
        <strain evidence="2">JCM 4147</strain>
    </source>
</reference>
<dbReference type="EMBL" id="JBHSPU010000010">
    <property type="protein sequence ID" value="MFC5913761.1"/>
    <property type="molecule type" value="Genomic_DNA"/>
</dbReference>
<evidence type="ECO:0008006" key="3">
    <source>
        <dbReference type="Google" id="ProtNLM"/>
    </source>
</evidence>
<dbReference type="Proteomes" id="UP001596200">
    <property type="component" value="Unassembled WGS sequence"/>
</dbReference>
<gene>
    <name evidence="1" type="ORF">ACFP1B_10040</name>
</gene>
<sequence>MAAHQSGDGPARTVGVAAESGLRVRDQSFRSALVPFVHAITGVPDIGWSSRHVIGPPAGARALTGLFVVAERRSGAPRVPFGAPRSRSLVGGDLLLLVT</sequence>
<proteinExistence type="predicted"/>